<dbReference type="GO" id="GO:0046872">
    <property type="term" value="F:metal ion binding"/>
    <property type="evidence" value="ECO:0007669"/>
    <property type="project" value="UniProtKB-KW"/>
</dbReference>
<dbReference type="Pfam" id="PF10589">
    <property type="entry name" value="NADH_4Fe-4S"/>
    <property type="match status" value="1"/>
</dbReference>
<keyword evidence="3" id="KW-0411">Iron-sulfur</keyword>
<dbReference type="SUPFAM" id="SSF140490">
    <property type="entry name" value="Nqo1C-terminal domain-like"/>
    <property type="match status" value="1"/>
</dbReference>
<reference evidence="5 6" key="1">
    <citation type="submission" date="2011-04" db="EMBL/GenBank/DDBJ databases">
        <title>The Genome Sequence of Clostridium citroniae WAL-19142.</title>
        <authorList>
            <consortium name="The Broad Institute Genome Sequencing Platform"/>
            <person name="Earl A."/>
            <person name="Ward D."/>
            <person name="Feldgarden M."/>
            <person name="Gevers D."/>
            <person name="Warren Y.A."/>
            <person name="Tyrrell K.L."/>
            <person name="Citron D.M."/>
            <person name="Goldstein E.J."/>
            <person name="Daigneault M."/>
            <person name="Allen-Vercoe E."/>
            <person name="Young S.K."/>
            <person name="Zeng Q."/>
            <person name="Gargeya S."/>
            <person name="Fitzgerald M."/>
            <person name="Haas B."/>
            <person name="Abouelleil A."/>
            <person name="Alvarado L."/>
            <person name="Arachchi H.M."/>
            <person name="Berlin A."/>
            <person name="Brown A."/>
            <person name="Chapman S.B."/>
            <person name="Chen Z."/>
            <person name="Dunbar C."/>
            <person name="Freedman E."/>
            <person name="Gearin G."/>
            <person name="Gellesch M."/>
            <person name="Goldberg J."/>
            <person name="Griggs A."/>
            <person name="Gujja S."/>
            <person name="Heilman E.R."/>
            <person name="Heiman D."/>
            <person name="Howarth C."/>
            <person name="Larson L."/>
            <person name="Lui A."/>
            <person name="MacDonald P.J."/>
            <person name="Mehta T."/>
            <person name="Montmayeur A."/>
            <person name="Murphy C."/>
            <person name="Neiman D."/>
            <person name="Pearson M."/>
            <person name="Priest M."/>
            <person name="Roberts A."/>
            <person name="Saif S."/>
            <person name="Shea T."/>
            <person name="Shenoy N."/>
            <person name="Sisk P."/>
            <person name="Stolte C."/>
            <person name="Sykes S."/>
            <person name="White J."/>
            <person name="Yandava C."/>
            <person name="Wortman J."/>
            <person name="Nusbaum C."/>
            <person name="Birren B."/>
        </authorList>
    </citation>
    <scope>NUCLEOTIDE SEQUENCE [LARGE SCALE GENOMIC DNA]</scope>
    <source>
        <strain evidence="5 6">WAL-19142</strain>
    </source>
</reference>
<dbReference type="Pfam" id="PF12838">
    <property type="entry name" value="Fer4_7"/>
    <property type="match status" value="1"/>
</dbReference>
<dbReference type="SUPFAM" id="SSF54862">
    <property type="entry name" value="4Fe-4S ferredoxins"/>
    <property type="match status" value="1"/>
</dbReference>
<dbReference type="GO" id="GO:0051539">
    <property type="term" value="F:4 iron, 4 sulfur cluster binding"/>
    <property type="evidence" value="ECO:0007669"/>
    <property type="project" value="InterPro"/>
</dbReference>
<dbReference type="InterPro" id="IPR017896">
    <property type="entry name" value="4Fe4S_Fe-S-bd"/>
</dbReference>
<name>A0A0J9CBM1_9FIRM</name>
<dbReference type="Gene3D" id="1.20.1440.230">
    <property type="entry name" value="NADH-ubiquinone oxidoreductase 51kDa subunit, iron-sulphur binding domain"/>
    <property type="match status" value="1"/>
</dbReference>
<evidence type="ECO:0000313" key="6">
    <source>
        <dbReference type="Proteomes" id="UP000037392"/>
    </source>
</evidence>
<keyword evidence="2" id="KW-0408">Iron</keyword>
<feature type="domain" description="4Fe-4S ferredoxin-type" evidence="4">
    <location>
        <begin position="147"/>
        <end position="176"/>
    </location>
</feature>
<protein>
    <recommendedName>
        <fullName evidence="4">4Fe-4S ferredoxin-type domain-containing protein</fullName>
    </recommendedName>
</protein>
<dbReference type="InterPro" id="IPR037207">
    <property type="entry name" value="Nuop51_4Fe4S-bd_sf"/>
</dbReference>
<keyword evidence="1" id="KW-0479">Metal-binding</keyword>
<evidence type="ECO:0000313" key="5">
    <source>
        <dbReference type="EMBL" id="KMW22502.1"/>
    </source>
</evidence>
<dbReference type="InterPro" id="IPR017900">
    <property type="entry name" value="4Fe4S_Fe_S_CS"/>
</dbReference>
<dbReference type="AlphaFoldDB" id="A0A0J9CBM1"/>
<dbReference type="GeneID" id="93165756"/>
<organism evidence="5 6">
    <name type="scientific">[Clostridium] citroniae WAL-19142</name>
    <dbReference type="NCBI Taxonomy" id="742734"/>
    <lineage>
        <taxon>Bacteria</taxon>
        <taxon>Bacillati</taxon>
        <taxon>Bacillota</taxon>
        <taxon>Clostridia</taxon>
        <taxon>Lachnospirales</taxon>
        <taxon>Lachnospiraceae</taxon>
        <taxon>Enterocloster</taxon>
    </lineage>
</organism>
<evidence type="ECO:0000256" key="3">
    <source>
        <dbReference type="ARBA" id="ARBA00023014"/>
    </source>
</evidence>
<gene>
    <name evidence="5" type="ORF">HMPREF9470_01381</name>
</gene>
<sequence>MTTLEKIQNLKENECIADLLLNEVRANECRTCGKCVFGYEGITQLEMTLNDITEKKGRSSDLSLMEELCGLMKTQSLCGTGEEIADAVLAAIETYRGDFEEHIGKKGCKAGICRKFMTYHILADRCTGCGDCMDECEEDAVLGKKRFVHVIDQDECTQCGACMSVCEEDAVVKAGAVKPKCPRKPIPCRR</sequence>
<dbReference type="Gene3D" id="3.30.70.20">
    <property type="match status" value="1"/>
</dbReference>
<dbReference type="PROSITE" id="PS00198">
    <property type="entry name" value="4FE4S_FER_1"/>
    <property type="match status" value="1"/>
</dbReference>
<dbReference type="PANTHER" id="PTHR43578:SF3">
    <property type="entry name" value="NADH-QUINONE OXIDOREDUCTASE SUBUNIT F"/>
    <property type="match status" value="1"/>
</dbReference>
<feature type="domain" description="4Fe-4S ferredoxin-type" evidence="4">
    <location>
        <begin position="117"/>
        <end position="146"/>
    </location>
</feature>
<dbReference type="EMBL" id="ADLK01000009">
    <property type="protein sequence ID" value="KMW22502.1"/>
    <property type="molecule type" value="Genomic_DNA"/>
</dbReference>
<evidence type="ECO:0000256" key="1">
    <source>
        <dbReference type="ARBA" id="ARBA00022723"/>
    </source>
</evidence>
<dbReference type="PATRIC" id="fig|742734.4.peg.1479"/>
<dbReference type="InterPro" id="IPR019575">
    <property type="entry name" value="Nuop51_4Fe4S-bd"/>
</dbReference>
<dbReference type="PROSITE" id="PS51379">
    <property type="entry name" value="4FE4S_FER_2"/>
    <property type="match status" value="2"/>
</dbReference>
<dbReference type="RefSeq" id="WP_045092030.1">
    <property type="nucleotide sequence ID" value="NZ_KQ235876.1"/>
</dbReference>
<dbReference type="PANTHER" id="PTHR43578">
    <property type="entry name" value="NADH-QUINONE OXIDOREDUCTASE SUBUNIT F"/>
    <property type="match status" value="1"/>
</dbReference>
<comment type="caution">
    <text evidence="5">The sequence shown here is derived from an EMBL/GenBank/DDBJ whole genome shotgun (WGS) entry which is preliminary data.</text>
</comment>
<dbReference type="OrthoDB" id="9761899at2"/>
<evidence type="ECO:0000256" key="2">
    <source>
        <dbReference type="ARBA" id="ARBA00023004"/>
    </source>
</evidence>
<evidence type="ECO:0000259" key="4">
    <source>
        <dbReference type="PROSITE" id="PS51379"/>
    </source>
</evidence>
<proteinExistence type="predicted"/>
<accession>A0A0J9CBM1</accession>
<dbReference type="Proteomes" id="UP000037392">
    <property type="component" value="Unassembled WGS sequence"/>
</dbReference>